<dbReference type="GO" id="GO:0006313">
    <property type="term" value="P:DNA transposition"/>
    <property type="evidence" value="ECO:0007669"/>
    <property type="project" value="InterPro"/>
</dbReference>
<evidence type="ECO:0008006" key="4">
    <source>
        <dbReference type="Google" id="ProtNLM"/>
    </source>
</evidence>
<dbReference type="RefSeq" id="WP_067553111.1">
    <property type="nucleotide sequence ID" value="NZ_CP016895.1"/>
</dbReference>
<keyword evidence="3" id="KW-1185">Reference proteome</keyword>
<reference evidence="2 3" key="1">
    <citation type="submission" date="2016-08" db="EMBL/GenBank/DDBJ databases">
        <authorList>
            <person name="Seilhamer J.J."/>
        </authorList>
    </citation>
    <scope>NUCLEOTIDE SEQUENCE [LARGE SCALE GENOMIC DNA]</scope>
    <source>
        <strain evidence="2 3">BRTC-1</strain>
    </source>
</reference>
<dbReference type="Pfam" id="PF01527">
    <property type="entry name" value="HTH_Tnp_1"/>
    <property type="match status" value="1"/>
</dbReference>
<organism evidence="2 3">
    <name type="scientific">Acinetobacter larvae</name>
    <dbReference type="NCBI Taxonomy" id="1789224"/>
    <lineage>
        <taxon>Bacteria</taxon>
        <taxon>Pseudomonadati</taxon>
        <taxon>Pseudomonadota</taxon>
        <taxon>Gammaproteobacteria</taxon>
        <taxon>Moraxellales</taxon>
        <taxon>Moraxellaceae</taxon>
        <taxon>Acinetobacter</taxon>
    </lineage>
</organism>
<proteinExistence type="inferred from homology"/>
<name>A0A1B2LXL8_9GAMM</name>
<dbReference type="Proteomes" id="UP000093391">
    <property type="component" value="Chromosome"/>
</dbReference>
<evidence type="ECO:0000256" key="1">
    <source>
        <dbReference type="ARBA" id="ARBA00009964"/>
    </source>
</evidence>
<dbReference type="GO" id="GO:0003677">
    <property type="term" value="F:DNA binding"/>
    <property type="evidence" value="ECO:0007669"/>
    <property type="project" value="InterPro"/>
</dbReference>
<protein>
    <recommendedName>
        <fullName evidence="4">Transposase</fullName>
    </recommendedName>
</protein>
<dbReference type="AlphaFoldDB" id="A0A1B2LXL8"/>
<dbReference type="EMBL" id="CP016895">
    <property type="protein sequence ID" value="AOA57698.1"/>
    <property type="molecule type" value="Genomic_DNA"/>
</dbReference>
<evidence type="ECO:0000313" key="3">
    <source>
        <dbReference type="Proteomes" id="UP000093391"/>
    </source>
</evidence>
<dbReference type="KEGG" id="ala:BFG52_04540"/>
<sequence length="130" mass="15091">MTSETLNSASTKFRKARKIYSPAERAEILKLCKQPNASINEIAKLHDIHENTLYKWRHKAKQQELISEQVNPQAEFISIPLNMAPDQKQRLNKVIRIELPNPENHSYPVILEWPIESATELSLFITRLMS</sequence>
<gene>
    <name evidence="2" type="ORF">BFG52_04540</name>
</gene>
<accession>A0A1B2LXL8</accession>
<dbReference type="SUPFAM" id="SSF46689">
    <property type="entry name" value="Homeodomain-like"/>
    <property type="match status" value="1"/>
</dbReference>
<comment type="similarity">
    <text evidence="1">Belongs to the transposase 8 family.</text>
</comment>
<dbReference type="GO" id="GO:0004803">
    <property type="term" value="F:transposase activity"/>
    <property type="evidence" value="ECO:0007669"/>
    <property type="project" value="InterPro"/>
</dbReference>
<evidence type="ECO:0000313" key="2">
    <source>
        <dbReference type="EMBL" id="AOA57698.1"/>
    </source>
</evidence>
<dbReference type="InterPro" id="IPR002514">
    <property type="entry name" value="Transposase_8"/>
</dbReference>
<dbReference type="OrthoDB" id="9800877at2"/>
<dbReference type="InterPro" id="IPR009057">
    <property type="entry name" value="Homeodomain-like_sf"/>
</dbReference>
<dbReference type="STRING" id="1789224.BFG52_04540"/>